<dbReference type="Gene3D" id="3.40.50.300">
    <property type="entry name" value="P-loop containing nucleotide triphosphate hydrolases"/>
    <property type="match status" value="1"/>
</dbReference>
<keyword evidence="2 7" id="KW-0812">Transmembrane</keyword>
<evidence type="ECO:0000256" key="2">
    <source>
        <dbReference type="ARBA" id="ARBA00022692"/>
    </source>
</evidence>
<dbReference type="RefSeq" id="WP_425307708.1">
    <property type="nucleotide sequence ID" value="NZ_CP154795.1"/>
</dbReference>
<dbReference type="InterPro" id="IPR003593">
    <property type="entry name" value="AAA+_ATPase"/>
</dbReference>
<evidence type="ECO:0000256" key="7">
    <source>
        <dbReference type="SAM" id="Phobius"/>
    </source>
</evidence>
<gene>
    <name evidence="10" type="primary">cydC</name>
    <name evidence="10" type="ORF">AADG42_02790</name>
</gene>
<feature type="domain" description="ABC transporter" evidence="8">
    <location>
        <begin position="335"/>
        <end position="525"/>
    </location>
</feature>
<evidence type="ECO:0000256" key="4">
    <source>
        <dbReference type="ARBA" id="ARBA00022840"/>
    </source>
</evidence>
<dbReference type="Pfam" id="PF00005">
    <property type="entry name" value="ABC_tran"/>
    <property type="match status" value="1"/>
</dbReference>
<dbReference type="NCBIfam" id="TIGR02868">
    <property type="entry name" value="CydC"/>
    <property type="match status" value="1"/>
</dbReference>
<dbReference type="CDD" id="cd03228">
    <property type="entry name" value="ABCC_MRP_Like"/>
    <property type="match status" value="1"/>
</dbReference>
<evidence type="ECO:0000313" key="11">
    <source>
        <dbReference type="Proteomes" id="UP001442841"/>
    </source>
</evidence>
<dbReference type="SMART" id="SM00382">
    <property type="entry name" value="AAA"/>
    <property type="match status" value="1"/>
</dbReference>
<dbReference type="PROSITE" id="PS50929">
    <property type="entry name" value="ABC_TM1F"/>
    <property type="match status" value="1"/>
</dbReference>
<evidence type="ECO:0000256" key="1">
    <source>
        <dbReference type="ARBA" id="ARBA00004651"/>
    </source>
</evidence>
<dbReference type="InterPro" id="IPR014223">
    <property type="entry name" value="ABC_CydC/D"/>
</dbReference>
<dbReference type="PANTHER" id="PTHR24221">
    <property type="entry name" value="ATP-BINDING CASSETTE SUB-FAMILY B"/>
    <property type="match status" value="1"/>
</dbReference>
<dbReference type="PROSITE" id="PS50893">
    <property type="entry name" value="ABC_TRANSPORTER_2"/>
    <property type="match status" value="1"/>
</dbReference>
<evidence type="ECO:0000256" key="3">
    <source>
        <dbReference type="ARBA" id="ARBA00022741"/>
    </source>
</evidence>
<dbReference type="Gene3D" id="1.20.1560.10">
    <property type="entry name" value="ABC transporter type 1, transmembrane domain"/>
    <property type="match status" value="1"/>
</dbReference>
<feature type="transmembrane region" description="Helical" evidence="7">
    <location>
        <begin position="158"/>
        <end position="178"/>
    </location>
</feature>
<dbReference type="PROSITE" id="PS00211">
    <property type="entry name" value="ABC_TRANSPORTER_1"/>
    <property type="match status" value="1"/>
</dbReference>
<dbReference type="Proteomes" id="UP001442841">
    <property type="component" value="Chromosome"/>
</dbReference>
<organism evidence="10 11">
    <name type="scientific">Ammonicoccus fulvus</name>
    <dbReference type="NCBI Taxonomy" id="3138240"/>
    <lineage>
        <taxon>Bacteria</taxon>
        <taxon>Bacillati</taxon>
        <taxon>Actinomycetota</taxon>
        <taxon>Actinomycetes</taxon>
        <taxon>Propionibacteriales</taxon>
        <taxon>Propionibacteriaceae</taxon>
        <taxon>Ammonicoccus</taxon>
    </lineage>
</organism>
<dbReference type="EMBL" id="CP154795">
    <property type="protein sequence ID" value="XAN06275.1"/>
    <property type="molecule type" value="Genomic_DNA"/>
</dbReference>
<accession>A0ABZ3FM93</accession>
<dbReference type="InterPro" id="IPR039421">
    <property type="entry name" value="Type_1_exporter"/>
</dbReference>
<dbReference type="InterPro" id="IPR036640">
    <property type="entry name" value="ABC1_TM_sf"/>
</dbReference>
<dbReference type="InterPro" id="IPR011527">
    <property type="entry name" value="ABC1_TM_dom"/>
</dbReference>
<sequence length="525" mass="55292">MNPTLELTRGVFREVPRSRLLFGTGLFLHFMTSLAAVTLMGASAWLLSRAAEHPPVLYLIVIIVIVRACGLFRAVFRYAERIASHTLALRMQSLLRIRTYARLASTTLLGRRRGDLLVRVVKDVEAIQDLIVRVTLPFASAALISIVASIAMTILSPVAGITLFASAVVAGVVIPTLARRASARADAETVPLRGQLADRVREVNRASFDLAAYGDTVRVDALLEVDDQLKRAEERAAVVRGFAAGAQVLAAGIAIVVALAVGVPAVAAGDLPRVALGTLVLVPIALHEVLSTLTQAAQTLTRAQSALGRVAQVLDAPAIGRGDRETVAPADEPVLALSEAAVGWPGEEPVLTGIDLEVRPGERVALVGPSGVGKTTIAATLMGLIPPMAGEARVEGTIGYLAQDAHIFNTSIEENVKIGNRDATAAQVAAALERAGLGALGPSRVVGEEGSMLSGGEARRVALARVLIGHHQSWILDEPTEHLDAQTADALMADIWAASAGDPVLVITHDPRVIERCDRVVRLGD</sequence>
<comment type="subcellular location">
    <subcellularLocation>
        <location evidence="1">Cell membrane</location>
        <topology evidence="1">Multi-pass membrane protein</topology>
    </subcellularLocation>
</comment>
<feature type="transmembrane region" description="Helical" evidence="7">
    <location>
        <begin position="237"/>
        <end position="262"/>
    </location>
</feature>
<keyword evidence="4" id="KW-0067">ATP-binding</keyword>
<keyword evidence="5 7" id="KW-1133">Transmembrane helix</keyword>
<evidence type="ECO:0000259" key="8">
    <source>
        <dbReference type="PROSITE" id="PS50893"/>
    </source>
</evidence>
<keyword evidence="3" id="KW-0547">Nucleotide-binding</keyword>
<dbReference type="InterPro" id="IPR003439">
    <property type="entry name" value="ABC_transporter-like_ATP-bd"/>
</dbReference>
<evidence type="ECO:0000313" key="10">
    <source>
        <dbReference type="EMBL" id="XAN06275.1"/>
    </source>
</evidence>
<name>A0ABZ3FM93_9ACTN</name>
<evidence type="ECO:0000259" key="9">
    <source>
        <dbReference type="PROSITE" id="PS50929"/>
    </source>
</evidence>
<reference evidence="10 11" key="1">
    <citation type="submission" date="2024-04" db="EMBL/GenBank/DDBJ databases">
        <title>Isolation of an actinomycete strain from pig manure.</title>
        <authorList>
            <person name="Gong T."/>
            <person name="Yu Z."/>
            <person name="An M."/>
            <person name="Wei C."/>
            <person name="Yang W."/>
            <person name="Liu L."/>
        </authorList>
    </citation>
    <scope>NUCLEOTIDE SEQUENCE [LARGE SCALE GENOMIC DNA]</scope>
    <source>
        <strain evidence="10 11">ZF39</strain>
    </source>
</reference>
<feature type="domain" description="ABC transmembrane type-1" evidence="9">
    <location>
        <begin position="25"/>
        <end position="305"/>
    </location>
</feature>
<evidence type="ECO:0000256" key="5">
    <source>
        <dbReference type="ARBA" id="ARBA00022989"/>
    </source>
</evidence>
<dbReference type="SUPFAM" id="SSF90123">
    <property type="entry name" value="ABC transporter transmembrane region"/>
    <property type="match status" value="1"/>
</dbReference>
<feature type="transmembrane region" description="Helical" evidence="7">
    <location>
        <begin position="56"/>
        <end position="76"/>
    </location>
</feature>
<dbReference type="PANTHER" id="PTHR24221:SF654">
    <property type="entry name" value="ATP-BINDING CASSETTE SUB-FAMILY B MEMBER 6"/>
    <property type="match status" value="1"/>
</dbReference>
<feature type="transmembrane region" description="Helical" evidence="7">
    <location>
        <begin position="130"/>
        <end position="152"/>
    </location>
</feature>
<feature type="transmembrane region" description="Helical" evidence="7">
    <location>
        <begin position="20"/>
        <end position="44"/>
    </location>
</feature>
<proteinExistence type="predicted"/>
<evidence type="ECO:0000256" key="6">
    <source>
        <dbReference type="ARBA" id="ARBA00023136"/>
    </source>
</evidence>
<keyword evidence="11" id="KW-1185">Reference proteome</keyword>
<dbReference type="InterPro" id="IPR027417">
    <property type="entry name" value="P-loop_NTPase"/>
</dbReference>
<keyword evidence="6 7" id="KW-0472">Membrane</keyword>
<dbReference type="SUPFAM" id="SSF52540">
    <property type="entry name" value="P-loop containing nucleoside triphosphate hydrolases"/>
    <property type="match status" value="1"/>
</dbReference>
<dbReference type="InterPro" id="IPR017871">
    <property type="entry name" value="ABC_transporter-like_CS"/>
</dbReference>
<protein>
    <submittedName>
        <fullName evidence="10">Thiol reductant ABC exporter subunit CydC</fullName>
    </submittedName>
</protein>